<gene>
    <name evidence="15" type="ORF">HG263_08600</name>
</gene>
<evidence type="ECO:0000256" key="12">
    <source>
        <dbReference type="RuleBase" id="RU003357"/>
    </source>
</evidence>
<dbReference type="Proteomes" id="UP000586305">
    <property type="component" value="Unassembled WGS sequence"/>
</dbReference>
<dbReference type="InterPro" id="IPR000531">
    <property type="entry name" value="Beta-barrel_TonB"/>
</dbReference>
<dbReference type="Pfam" id="PF07715">
    <property type="entry name" value="Plug"/>
    <property type="match status" value="1"/>
</dbReference>
<evidence type="ECO:0000256" key="5">
    <source>
        <dbReference type="ARBA" id="ARBA00022692"/>
    </source>
</evidence>
<organism evidence="15 16">
    <name type="scientific">Pseudoalteromonas caenipelagi</name>
    <dbReference type="NCBI Taxonomy" id="2726988"/>
    <lineage>
        <taxon>Bacteria</taxon>
        <taxon>Pseudomonadati</taxon>
        <taxon>Pseudomonadota</taxon>
        <taxon>Gammaproteobacteria</taxon>
        <taxon>Alteromonadales</taxon>
        <taxon>Pseudoalteromonadaceae</taxon>
        <taxon>Pseudoalteromonas</taxon>
    </lineage>
</organism>
<keyword evidence="6" id="KW-0732">Signal</keyword>
<keyword evidence="7 12" id="KW-0798">TonB box</keyword>
<dbReference type="Pfam" id="PF00593">
    <property type="entry name" value="TonB_dep_Rec_b-barrel"/>
    <property type="match status" value="1"/>
</dbReference>
<dbReference type="SUPFAM" id="SSF56935">
    <property type="entry name" value="Porins"/>
    <property type="match status" value="1"/>
</dbReference>
<dbReference type="Gene3D" id="2.40.170.20">
    <property type="entry name" value="TonB-dependent receptor, beta-barrel domain"/>
    <property type="match status" value="1"/>
</dbReference>
<keyword evidence="9 15" id="KW-0675">Receptor</keyword>
<keyword evidence="5 11" id="KW-0812">Transmembrane</keyword>
<keyword evidence="4 11" id="KW-1134">Transmembrane beta strand</keyword>
<evidence type="ECO:0000256" key="9">
    <source>
        <dbReference type="ARBA" id="ARBA00023170"/>
    </source>
</evidence>
<dbReference type="AlphaFoldDB" id="A0A849VCS6"/>
<keyword evidence="3 11" id="KW-0813">Transport</keyword>
<evidence type="ECO:0000256" key="10">
    <source>
        <dbReference type="ARBA" id="ARBA00023237"/>
    </source>
</evidence>
<feature type="domain" description="TonB-dependent receptor plug" evidence="14">
    <location>
        <begin position="36"/>
        <end position="144"/>
    </location>
</feature>
<keyword evidence="8 11" id="KW-0472">Membrane</keyword>
<evidence type="ECO:0000256" key="8">
    <source>
        <dbReference type="ARBA" id="ARBA00023136"/>
    </source>
</evidence>
<evidence type="ECO:0000256" key="6">
    <source>
        <dbReference type="ARBA" id="ARBA00022729"/>
    </source>
</evidence>
<accession>A0A849VCS6</accession>
<evidence type="ECO:0000259" key="14">
    <source>
        <dbReference type="Pfam" id="PF07715"/>
    </source>
</evidence>
<evidence type="ECO:0000256" key="3">
    <source>
        <dbReference type="ARBA" id="ARBA00022448"/>
    </source>
</evidence>
<dbReference type="Gene3D" id="2.170.130.10">
    <property type="entry name" value="TonB-dependent receptor, plug domain"/>
    <property type="match status" value="1"/>
</dbReference>
<evidence type="ECO:0000256" key="11">
    <source>
        <dbReference type="PROSITE-ProRule" id="PRU01360"/>
    </source>
</evidence>
<comment type="similarity">
    <text evidence="2">Belongs to the TonB-dependent receptor family. Hemoglobin/haptoglobin binding protein subfamily.</text>
</comment>
<dbReference type="GO" id="GO:0009279">
    <property type="term" value="C:cell outer membrane"/>
    <property type="evidence" value="ECO:0007669"/>
    <property type="project" value="UniProtKB-SubCell"/>
</dbReference>
<dbReference type="InterPro" id="IPR039426">
    <property type="entry name" value="TonB-dep_rcpt-like"/>
</dbReference>
<evidence type="ECO:0000256" key="2">
    <source>
        <dbReference type="ARBA" id="ARBA00008143"/>
    </source>
</evidence>
<protein>
    <submittedName>
        <fullName evidence="15">TonB-dependent receptor</fullName>
    </submittedName>
</protein>
<dbReference type="PROSITE" id="PS52016">
    <property type="entry name" value="TONB_DEPENDENT_REC_3"/>
    <property type="match status" value="1"/>
</dbReference>
<dbReference type="InterPro" id="IPR036942">
    <property type="entry name" value="Beta-barrel_TonB_sf"/>
</dbReference>
<dbReference type="InterPro" id="IPR037066">
    <property type="entry name" value="Plug_dom_sf"/>
</dbReference>
<proteinExistence type="inferred from homology"/>
<evidence type="ECO:0000313" key="16">
    <source>
        <dbReference type="Proteomes" id="UP000586305"/>
    </source>
</evidence>
<dbReference type="EMBL" id="JABBPG010000003">
    <property type="protein sequence ID" value="NOU50600.1"/>
    <property type="molecule type" value="Genomic_DNA"/>
</dbReference>
<dbReference type="GO" id="GO:0015344">
    <property type="term" value="F:siderophore uptake transmembrane transporter activity"/>
    <property type="evidence" value="ECO:0007669"/>
    <property type="project" value="TreeGrafter"/>
</dbReference>
<evidence type="ECO:0000256" key="4">
    <source>
        <dbReference type="ARBA" id="ARBA00022452"/>
    </source>
</evidence>
<keyword evidence="10 11" id="KW-0998">Cell outer membrane</keyword>
<dbReference type="RefSeq" id="WP_171625687.1">
    <property type="nucleotide sequence ID" value="NZ_JABBPG010000003.1"/>
</dbReference>
<name>A0A849VCS6_9GAMM</name>
<evidence type="ECO:0000259" key="13">
    <source>
        <dbReference type="Pfam" id="PF00593"/>
    </source>
</evidence>
<dbReference type="InterPro" id="IPR012910">
    <property type="entry name" value="Plug_dom"/>
</dbReference>
<comment type="caution">
    <text evidence="15">The sequence shown here is derived from an EMBL/GenBank/DDBJ whole genome shotgun (WGS) entry which is preliminary data.</text>
</comment>
<evidence type="ECO:0000256" key="1">
    <source>
        <dbReference type="ARBA" id="ARBA00004571"/>
    </source>
</evidence>
<dbReference type="PANTHER" id="PTHR30069:SF29">
    <property type="entry name" value="HEMOGLOBIN AND HEMOGLOBIN-HAPTOGLOBIN-BINDING PROTEIN 1-RELATED"/>
    <property type="match status" value="1"/>
</dbReference>
<evidence type="ECO:0000313" key="15">
    <source>
        <dbReference type="EMBL" id="NOU50600.1"/>
    </source>
</evidence>
<feature type="domain" description="TonB-dependent receptor-like beta-barrel" evidence="13">
    <location>
        <begin position="251"/>
        <end position="701"/>
    </location>
</feature>
<dbReference type="PANTHER" id="PTHR30069">
    <property type="entry name" value="TONB-DEPENDENT OUTER MEMBRANE RECEPTOR"/>
    <property type="match status" value="1"/>
</dbReference>
<reference evidence="15 16" key="1">
    <citation type="submission" date="2020-04" db="EMBL/GenBank/DDBJ databases">
        <title>Pseudoalteromonas caenipelagi sp. nov., isolated from a tidal flat.</title>
        <authorList>
            <person name="Park S."/>
            <person name="Yoon J.-H."/>
        </authorList>
    </citation>
    <scope>NUCLEOTIDE SEQUENCE [LARGE SCALE GENOMIC DNA]</scope>
    <source>
        <strain evidence="15 16">JBTF-M23</strain>
    </source>
</reference>
<dbReference type="GO" id="GO:0044718">
    <property type="term" value="P:siderophore transmembrane transport"/>
    <property type="evidence" value="ECO:0007669"/>
    <property type="project" value="TreeGrafter"/>
</dbReference>
<comment type="subcellular location">
    <subcellularLocation>
        <location evidence="1 11">Cell outer membrane</location>
        <topology evidence="1 11">Multi-pass membrane protein</topology>
    </subcellularLocation>
</comment>
<keyword evidence="16" id="KW-1185">Reference proteome</keyword>
<evidence type="ECO:0000256" key="7">
    <source>
        <dbReference type="ARBA" id="ARBA00023077"/>
    </source>
</evidence>
<sequence length="753" mass="85300">MSFFAYSQSSDELFDLTLDDLLGLSVTSGSDREEKLRDTPASIQVVTAAQIRQRGYTNISEVLADLSGFDINMAYSADRVTFYQRGYRTPSVQRSLIMVNGIINNHLWSHDFPANRQIPLTGIERIEVLSGPAGAVYGPNAFLGIVNIITKKGKDLDKDGSDFTMQAQLADFNAKGLDVSAQGKQDRWSYWLSGKVFESDGPKLKDFASWGFVNEKYLSDEGFWGPVLQYGQHGQPYGQYLSRDRESGVFGEVSLDNFTLGLNHWITHNGYGVQYSFDRGQPNAAWSRKTTMYYLEHQDTLQNGIGIKSFLSFRKERRYGDWAEASPDQQSERASLSYVTISDWNSRSSSWKARQDYEYQYSDILHFALGLKYERKELTKAYEICGYWASAFCSLESDDELGPYGLGKGVYYSTDKTMPVSLGGLGDMPDSNLINTTDRGAYFRATLKEASWSLSGAVRWDNNSIYGTFVKPRLAATYDYDKNNTLKIIYATAFQEPAPIQLYGGWNGRNANPNLLPEEVRDLSLIWMYQSGAWFSDLSVYYSKYKNVIKEEADNAGKRDVKGIEWRVKYEMDNHWFDAAQISSYFNYSYTDVTSYIYYDHQRGRWIGNGSAACEQDDTLCDDYRVPLGDIAPHKLNVGLNVPVSRQWSINTRFSYVSSRHLYLRNPLRSEGTKLGDYLTTNLSVVWQSDKLSAHFKINNLFDSQIYHPGVGSADSGDAFTDADGKLLRSQGFYSSVLPQVGRNWELVITASF</sequence>